<dbReference type="AlphaFoldDB" id="A0A1Y2H9A5"/>
<evidence type="ECO:0008006" key="4">
    <source>
        <dbReference type="Google" id="ProtNLM"/>
    </source>
</evidence>
<feature type="compositionally biased region" description="Basic and acidic residues" evidence="1">
    <location>
        <begin position="135"/>
        <end position="150"/>
    </location>
</feature>
<keyword evidence="3" id="KW-1185">Reference proteome</keyword>
<evidence type="ECO:0000313" key="3">
    <source>
        <dbReference type="Proteomes" id="UP000193411"/>
    </source>
</evidence>
<evidence type="ECO:0000313" key="2">
    <source>
        <dbReference type="EMBL" id="ORZ31160.1"/>
    </source>
</evidence>
<feature type="compositionally biased region" description="Low complexity" evidence="1">
    <location>
        <begin position="228"/>
        <end position="238"/>
    </location>
</feature>
<protein>
    <recommendedName>
        <fullName evidence="4">RED-like N-terminal domain-containing protein</fullName>
    </recommendedName>
</protein>
<feature type="region of interest" description="Disordered" evidence="1">
    <location>
        <begin position="135"/>
        <end position="254"/>
    </location>
</feature>
<feature type="compositionally biased region" description="Polar residues" evidence="1">
    <location>
        <begin position="27"/>
        <end position="51"/>
    </location>
</feature>
<organism evidence="2 3">
    <name type="scientific">Catenaria anguillulae PL171</name>
    <dbReference type="NCBI Taxonomy" id="765915"/>
    <lineage>
        <taxon>Eukaryota</taxon>
        <taxon>Fungi</taxon>
        <taxon>Fungi incertae sedis</taxon>
        <taxon>Blastocladiomycota</taxon>
        <taxon>Blastocladiomycetes</taxon>
        <taxon>Blastocladiales</taxon>
        <taxon>Catenariaceae</taxon>
        <taxon>Catenaria</taxon>
    </lineage>
</organism>
<dbReference type="EMBL" id="MCFL01000066">
    <property type="protein sequence ID" value="ORZ31160.1"/>
    <property type="molecule type" value="Genomic_DNA"/>
</dbReference>
<name>A0A1Y2H9A5_9FUNG</name>
<dbReference type="Proteomes" id="UP000193411">
    <property type="component" value="Unassembled WGS sequence"/>
</dbReference>
<feature type="region of interest" description="Disordered" evidence="1">
    <location>
        <begin position="294"/>
        <end position="339"/>
    </location>
</feature>
<evidence type="ECO:0000256" key="1">
    <source>
        <dbReference type="SAM" id="MobiDB-lite"/>
    </source>
</evidence>
<sequence>MDPELIAAQQLVASLRAPTPPPPPARESTSLLSPVAPVSTQGSPQRDTPPSSKAHLDFAKRILAAAFKRPSEAPAVNPQFAPGRLFFSFDVSQRSTGPPHVVMRNARTHNAAASASSRLDNDSAALNAVIREIRQSRERLSGSSHREEKQPTWQAASPEKAPIANRSPIGRPAAPSRSSEKESDSSDSDIFGDAGSDYELDLDVEAAAAPLDESTSLPAPPASLTDHSAVSASSATTVPQKRRHRDIPDDLDAADLDMEMAGAQAGAMGFSRTVVDSDHDSDEDLKTLSHLKEQVQHRLATSGVYTAEAPRKTKRQKRDHPSDTGEASNGPGASKGSKS</sequence>
<reference evidence="2 3" key="1">
    <citation type="submission" date="2016-07" db="EMBL/GenBank/DDBJ databases">
        <title>Pervasive Adenine N6-methylation of Active Genes in Fungi.</title>
        <authorList>
            <consortium name="DOE Joint Genome Institute"/>
            <person name="Mondo S.J."/>
            <person name="Dannebaum R.O."/>
            <person name="Kuo R.C."/>
            <person name="Labutti K."/>
            <person name="Haridas S."/>
            <person name="Kuo A."/>
            <person name="Salamov A."/>
            <person name="Ahrendt S.R."/>
            <person name="Lipzen A."/>
            <person name="Sullivan W."/>
            <person name="Andreopoulos W.B."/>
            <person name="Clum A."/>
            <person name="Lindquist E."/>
            <person name="Daum C."/>
            <person name="Ramamoorthy G.K."/>
            <person name="Gryganskyi A."/>
            <person name="Culley D."/>
            <person name="Magnuson J.K."/>
            <person name="James T.Y."/>
            <person name="O'Malley M.A."/>
            <person name="Stajich J.E."/>
            <person name="Spatafora J.W."/>
            <person name="Visel A."/>
            <person name="Grigoriev I.V."/>
        </authorList>
    </citation>
    <scope>NUCLEOTIDE SEQUENCE [LARGE SCALE GENOMIC DNA]</scope>
    <source>
        <strain evidence="2 3">PL171</strain>
    </source>
</reference>
<accession>A0A1Y2H9A5</accession>
<feature type="region of interest" description="Disordered" evidence="1">
    <location>
        <begin position="14"/>
        <end position="53"/>
    </location>
</feature>
<comment type="caution">
    <text evidence="2">The sequence shown here is derived from an EMBL/GenBank/DDBJ whole genome shotgun (WGS) entry which is preliminary data.</text>
</comment>
<proteinExistence type="predicted"/>
<gene>
    <name evidence="2" type="ORF">BCR44DRAFT_1278475</name>
</gene>